<keyword evidence="2" id="KW-1185">Reference proteome</keyword>
<dbReference type="STRING" id="649764.HMPREF0762_01753"/>
<protein>
    <submittedName>
        <fullName evidence="1">Uncharacterized protein</fullName>
    </submittedName>
</protein>
<dbReference type="Proteomes" id="UP000006001">
    <property type="component" value="Unassembled WGS sequence"/>
</dbReference>
<dbReference type="EMBL" id="ACUX02000019">
    <property type="protein sequence ID" value="EEZ60276.1"/>
    <property type="molecule type" value="Genomic_DNA"/>
</dbReference>
<dbReference type="HOGENOM" id="CLU_3011932_0_0_11"/>
<organism evidence="1 2">
    <name type="scientific">Slackia exigua (strain ATCC 700122 / DSM 15923 / CIP 105133 / JCM 11022 / KCTC 5966 / S-7)</name>
    <dbReference type="NCBI Taxonomy" id="649764"/>
    <lineage>
        <taxon>Bacteria</taxon>
        <taxon>Bacillati</taxon>
        <taxon>Actinomycetota</taxon>
        <taxon>Coriobacteriia</taxon>
        <taxon>Eggerthellales</taxon>
        <taxon>Eggerthellaceae</taxon>
        <taxon>Slackia</taxon>
    </lineage>
</organism>
<dbReference type="AlphaFoldDB" id="D0WIS8"/>
<accession>D0WIS8</accession>
<proteinExistence type="predicted"/>
<evidence type="ECO:0000313" key="2">
    <source>
        <dbReference type="Proteomes" id="UP000006001"/>
    </source>
</evidence>
<comment type="caution">
    <text evidence="1">The sequence shown here is derived from an EMBL/GenBank/DDBJ whole genome shotgun (WGS) entry which is preliminary data.</text>
</comment>
<reference evidence="1" key="1">
    <citation type="submission" date="2009-10" db="EMBL/GenBank/DDBJ databases">
        <authorList>
            <person name="Weinstock G."/>
            <person name="Sodergren E."/>
            <person name="Clifton S."/>
            <person name="Fulton L."/>
            <person name="Fulton B."/>
            <person name="Courtney L."/>
            <person name="Fronick C."/>
            <person name="Harrison M."/>
            <person name="Strong C."/>
            <person name="Farmer C."/>
            <person name="Delahaunty K."/>
            <person name="Markovic C."/>
            <person name="Hall O."/>
            <person name="Minx P."/>
            <person name="Tomlinson C."/>
            <person name="Mitreva M."/>
            <person name="Nelson J."/>
            <person name="Hou S."/>
            <person name="Wollam A."/>
            <person name="Pepin K.H."/>
            <person name="Johnson M."/>
            <person name="Bhonagiri V."/>
            <person name="Nash W.E."/>
            <person name="Warren W."/>
            <person name="Chinwalla A."/>
            <person name="Mardis E.R."/>
            <person name="Wilson R.K."/>
        </authorList>
    </citation>
    <scope>NUCLEOTIDE SEQUENCE [LARGE SCALE GENOMIC DNA]</scope>
    <source>
        <strain evidence="1">ATCC 700122</strain>
    </source>
</reference>
<evidence type="ECO:0000313" key="1">
    <source>
        <dbReference type="EMBL" id="EEZ60276.1"/>
    </source>
</evidence>
<gene>
    <name evidence="1" type="ORF">HMPREF0762_01753</name>
</gene>
<name>D0WIS8_SLAES</name>
<sequence length="56" mass="6077">MSSASNSMVEKGLYPPFFRTELDAVANTMHRGGRYPLFTARDASKADVGDLGLLDV</sequence>